<gene>
    <name evidence="1" type="ORF">EAG_07290</name>
</gene>
<proteinExistence type="predicted"/>
<dbReference type="Proteomes" id="UP000000311">
    <property type="component" value="Unassembled WGS sequence"/>
</dbReference>
<keyword evidence="2" id="KW-1185">Reference proteome</keyword>
<dbReference type="EMBL" id="GL436211">
    <property type="protein sequence ID" value="EFN72268.1"/>
    <property type="molecule type" value="Genomic_DNA"/>
</dbReference>
<protein>
    <submittedName>
        <fullName evidence="1">Uncharacterized protein</fullName>
    </submittedName>
</protein>
<sequence>MQLRDASATAVNKHFVRVTRKCDAYGAEGTVSTLLYAIARSNRPNEVADFRNLLSNGPRFNCSTVLNPSRGELRGVAMAVAVSPSLFIYREVLGRLATQSRVGRDNDKYLVGRGAVLTHSIDIYGRPPPDISGVITKVRDYNDLASQSWNKWQLIDKISLYSENNTLYSCIVTTYSSMNIFSKQTLPISISLARHRYEKQYRSCIANSCFNINLDMNSHSPRCAKSLPNSSEKSIAETSISVFHKLQDKNIRSELDSLNSICMYNHSSFIAKVQACYSKLPTSLQTV</sequence>
<organism evidence="2">
    <name type="scientific">Camponotus floridanus</name>
    <name type="common">Florida carpenter ant</name>
    <dbReference type="NCBI Taxonomy" id="104421"/>
    <lineage>
        <taxon>Eukaryota</taxon>
        <taxon>Metazoa</taxon>
        <taxon>Ecdysozoa</taxon>
        <taxon>Arthropoda</taxon>
        <taxon>Hexapoda</taxon>
        <taxon>Insecta</taxon>
        <taxon>Pterygota</taxon>
        <taxon>Neoptera</taxon>
        <taxon>Endopterygota</taxon>
        <taxon>Hymenoptera</taxon>
        <taxon>Apocrita</taxon>
        <taxon>Aculeata</taxon>
        <taxon>Formicoidea</taxon>
        <taxon>Formicidae</taxon>
        <taxon>Formicinae</taxon>
        <taxon>Camponotus</taxon>
    </lineage>
</organism>
<dbReference type="InParanoid" id="E2A2T3"/>
<dbReference type="AlphaFoldDB" id="E2A2T3"/>
<evidence type="ECO:0000313" key="2">
    <source>
        <dbReference type="Proteomes" id="UP000000311"/>
    </source>
</evidence>
<name>E2A2T3_CAMFO</name>
<evidence type="ECO:0000313" key="1">
    <source>
        <dbReference type="EMBL" id="EFN72268.1"/>
    </source>
</evidence>
<reference evidence="1 2" key="1">
    <citation type="journal article" date="2010" name="Science">
        <title>Genomic comparison of the ants Camponotus floridanus and Harpegnathos saltator.</title>
        <authorList>
            <person name="Bonasio R."/>
            <person name="Zhang G."/>
            <person name="Ye C."/>
            <person name="Mutti N.S."/>
            <person name="Fang X."/>
            <person name="Qin N."/>
            <person name="Donahue G."/>
            <person name="Yang P."/>
            <person name="Li Q."/>
            <person name="Li C."/>
            <person name="Zhang P."/>
            <person name="Huang Z."/>
            <person name="Berger S.L."/>
            <person name="Reinberg D."/>
            <person name="Wang J."/>
            <person name="Liebig J."/>
        </authorList>
    </citation>
    <scope>NUCLEOTIDE SEQUENCE [LARGE SCALE GENOMIC DNA]</scope>
    <source>
        <strain evidence="2">C129</strain>
    </source>
</reference>
<accession>E2A2T3</accession>